<protein>
    <recommendedName>
        <fullName evidence="3">Lipoprotein</fullName>
    </recommendedName>
</protein>
<keyword evidence="2" id="KW-1185">Reference proteome</keyword>
<dbReference type="AlphaFoldDB" id="A0A345RTF2"/>
<evidence type="ECO:0000313" key="1">
    <source>
        <dbReference type="EMBL" id="AXI62568.1"/>
    </source>
</evidence>
<gene>
    <name evidence="1" type="ORF">DLD99_19485</name>
</gene>
<dbReference type="EMBL" id="CP029608">
    <property type="protein sequence ID" value="AXI62568.1"/>
    <property type="molecule type" value="Genomic_DNA"/>
</dbReference>
<sequence length="142" mass="15686">MGALMRVGNILRSAALLLVGLTLSGCIHFTHESAEGKPVSDIATINQINPALTIVRVDGEGTWFWLSRQSQYFIGPGIHRIEVRRELSQQSYTGTVERTVELAAGRTYGLDGKIGYGRWDFEVRDIETGQRVDKPVPETAAK</sequence>
<dbReference type="Proteomes" id="UP000253720">
    <property type="component" value="Chromosome"/>
</dbReference>
<reference evidence="1 2" key="1">
    <citation type="submission" date="2018-05" db="EMBL/GenBank/DDBJ databases">
        <title>Complete genome sequence of Pseudomonas kribbensis 46-2(T).</title>
        <authorList>
            <person name="Jeong H."/>
            <person name="Lee S.-G."/>
            <person name="Rha E."/>
            <person name="Kim H."/>
        </authorList>
    </citation>
    <scope>NUCLEOTIDE SEQUENCE [LARGE SCALE GENOMIC DNA]</scope>
    <source>
        <strain evidence="1 2">46-2</strain>
    </source>
</reference>
<evidence type="ECO:0008006" key="3">
    <source>
        <dbReference type="Google" id="ProtNLM"/>
    </source>
</evidence>
<organism evidence="1 2">
    <name type="scientific">Pseudomonas kribbensis</name>
    <dbReference type="NCBI Taxonomy" id="1628086"/>
    <lineage>
        <taxon>Bacteria</taxon>
        <taxon>Pseudomonadati</taxon>
        <taxon>Pseudomonadota</taxon>
        <taxon>Gammaproteobacteria</taxon>
        <taxon>Pseudomonadales</taxon>
        <taxon>Pseudomonadaceae</taxon>
        <taxon>Pseudomonas</taxon>
    </lineage>
</organism>
<name>A0A345RTF2_9PSED</name>
<dbReference type="KEGG" id="pke:DLD99_19485"/>
<evidence type="ECO:0000313" key="2">
    <source>
        <dbReference type="Proteomes" id="UP000253720"/>
    </source>
</evidence>
<accession>A0A345RTF2</accession>
<proteinExistence type="predicted"/>
<dbReference type="PROSITE" id="PS51257">
    <property type="entry name" value="PROKAR_LIPOPROTEIN"/>
    <property type="match status" value="1"/>
</dbReference>